<sequence length="190" mass="20908">MRNISENILMIEGGGLCSNVYILTEGKKALLIDSGDGSNFEEIQNALEGLELMQVVLTHGHFDHIGGMRYLITAGMVRKADLAVLDELNSVFPSYQRPTNLHELRTSSLKFGKFDLQIIDTPGHTPGSICLFEKSRKILFSGDTLFAGGYVGRTDLFGGNSEKLIKSLGMIKKLDYKVLCPGHNEVECVI</sequence>
<evidence type="ECO:0000313" key="7">
    <source>
        <dbReference type="Proteomes" id="UP000510821"/>
    </source>
</evidence>
<feature type="domain" description="Metallo-beta-lactamase" evidence="5">
    <location>
        <begin position="17"/>
        <end position="183"/>
    </location>
</feature>
<dbReference type="InterPro" id="IPR001279">
    <property type="entry name" value="Metallo-B-lactamas"/>
</dbReference>
<keyword evidence="3 6" id="KW-0378">Hydrolase</keyword>
<evidence type="ECO:0000256" key="3">
    <source>
        <dbReference type="ARBA" id="ARBA00022801"/>
    </source>
</evidence>
<evidence type="ECO:0000256" key="1">
    <source>
        <dbReference type="ARBA" id="ARBA00001947"/>
    </source>
</evidence>
<organism evidence="6 7">
    <name type="scientific">Fermentimicrarchaeum limneticum</name>
    <dbReference type="NCBI Taxonomy" id="2795018"/>
    <lineage>
        <taxon>Archaea</taxon>
        <taxon>Candidatus Micrarchaeota</taxon>
        <taxon>Candidatus Fermentimicrarchaeales</taxon>
        <taxon>Candidatus Fermentimicrarchaeaceae</taxon>
        <taxon>Candidatus Fermentimicrarchaeum</taxon>
    </lineage>
</organism>
<gene>
    <name evidence="6" type="ORF">Sv326_1235</name>
</gene>
<evidence type="ECO:0000256" key="2">
    <source>
        <dbReference type="ARBA" id="ARBA00022723"/>
    </source>
</evidence>
<name>A0A7D5XKD8_FERL1</name>
<evidence type="ECO:0000259" key="5">
    <source>
        <dbReference type="SMART" id="SM00849"/>
    </source>
</evidence>
<dbReference type="PANTHER" id="PTHR46233:SF3">
    <property type="entry name" value="HYDROXYACYLGLUTATHIONE HYDROLASE GLOC"/>
    <property type="match status" value="1"/>
</dbReference>
<evidence type="ECO:0000313" key="6">
    <source>
        <dbReference type="EMBL" id="QLJ53410.1"/>
    </source>
</evidence>
<protein>
    <submittedName>
        <fullName evidence="6">MBL fold metallo-hydrolase</fullName>
    </submittedName>
</protein>
<dbReference type="KEGG" id="flt:Sv326_1235"/>
<comment type="cofactor">
    <cofactor evidence="1">
        <name>Zn(2+)</name>
        <dbReference type="ChEBI" id="CHEBI:29105"/>
    </cofactor>
</comment>
<keyword evidence="2" id="KW-0479">Metal-binding</keyword>
<evidence type="ECO:0000256" key="4">
    <source>
        <dbReference type="ARBA" id="ARBA00022833"/>
    </source>
</evidence>
<dbReference type="EMBL" id="CP058998">
    <property type="protein sequence ID" value="QLJ53410.1"/>
    <property type="molecule type" value="Genomic_DNA"/>
</dbReference>
<accession>A0A7D5XKD8</accession>
<dbReference type="CDD" id="cd06262">
    <property type="entry name" value="metallo-hydrolase-like_MBL-fold"/>
    <property type="match status" value="1"/>
</dbReference>
<proteinExistence type="predicted"/>
<dbReference type="SMART" id="SM00849">
    <property type="entry name" value="Lactamase_B"/>
    <property type="match status" value="1"/>
</dbReference>
<reference evidence="7" key="1">
    <citation type="submission" date="2020-07" db="EMBL/GenBank/DDBJ databases">
        <title>Metabolic diversity and evolutionary history of the archaeal phylum ###Micrarchaeota### uncovered from a freshwater lake metagenome.</title>
        <authorList>
            <person name="Kadnikov V.V."/>
            <person name="Savvichev A.S."/>
            <person name="Mardanov A.V."/>
            <person name="Beletsky A.V."/>
            <person name="Chupakov A.V."/>
            <person name="Kokryatskaya N.M."/>
            <person name="Pimenov N.V."/>
            <person name="Ravin N.V."/>
        </authorList>
    </citation>
    <scope>NUCLEOTIDE SEQUENCE [LARGE SCALE GENOMIC DNA]</scope>
</reference>
<dbReference type="GO" id="GO:0046872">
    <property type="term" value="F:metal ion binding"/>
    <property type="evidence" value="ECO:0007669"/>
    <property type="project" value="UniProtKB-KW"/>
</dbReference>
<dbReference type="AlphaFoldDB" id="A0A7D5XKD8"/>
<dbReference type="InterPro" id="IPR036866">
    <property type="entry name" value="RibonucZ/Hydroxyglut_hydro"/>
</dbReference>
<dbReference type="InterPro" id="IPR051453">
    <property type="entry name" value="MBL_Glyoxalase_II"/>
</dbReference>
<dbReference type="Pfam" id="PF00753">
    <property type="entry name" value="Lactamase_B"/>
    <property type="match status" value="1"/>
</dbReference>
<dbReference type="GO" id="GO:0016787">
    <property type="term" value="F:hydrolase activity"/>
    <property type="evidence" value="ECO:0007669"/>
    <property type="project" value="UniProtKB-KW"/>
</dbReference>
<dbReference type="PANTHER" id="PTHR46233">
    <property type="entry name" value="HYDROXYACYLGLUTATHIONE HYDROLASE GLOC"/>
    <property type="match status" value="1"/>
</dbReference>
<keyword evidence="4" id="KW-0862">Zinc</keyword>
<dbReference type="Gene3D" id="3.60.15.10">
    <property type="entry name" value="Ribonuclease Z/Hydroxyacylglutathione hydrolase-like"/>
    <property type="match status" value="1"/>
</dbReference>
<dbReference type="Proteomes" id="UP000510821">
    <property type="component" value="Chromosome"/>
</dbReference>
<dbReference type="SUPFAM" id="SSF56281">
    <property type="entry name" value="Metallo-hydrolase/oxidoreductase"/>
    <property type="match status" value="1"/>
</dbReference>